<evidence type="ECO:0000313" key="1">
    <source>
        <dbReference type="EMBL" id="CAI9590840.1"/>
    </source>
</evidence>
<comment type="caution">
    <text evidence="1">The sequence shown here is derived from an EMBL/GenBank/DDBJ whole genome shotgun (WGS) entry which is preliminary data.</text>
</comment>
<proteinExistence type="predicted"/>
<feature type="non-terminal residue" evidence="1">
    <location>
        <position position="46"/>
    </location>
</feature>
<keyword evidence="2" id="KW-1185">Reference proteome</keyword>
<dbReference type="EMBL" id="CATNWA010016211">
    <property type="protein sequence ID" value="CAI9590840.1"/>
    <property type="molecule type" value="Genomic_DNA"/>
</dbReference>
<accession>A0ABN9F199</accession>
<reference evidence="1" key="1">
    <citation type="submission" date="2023-05" db="EMBL/GenBank/DDBJ databases">
        <authorList>
            <person name="Stuckert A."/>
        </authorList>
    </citation>
    <scope>NUCLEOTIDE SEQUENCE</scope>
</reference>
<evidence type="ECO:0000313" key="2">
    <source>
        <dbReference type="Proteomes" id="UP001162483"/>
    </source>
</evidence>
<protein>
    <submittedName>
        <fullName evidence="1">Uncharacterized protein</fullName>
    </submittedName>
</protein>
<dbReference type="Proteomes" id="UP001162483">
    <property type="component" value="Unassembled WGS sequence"/>
</dbReference>
<sequence>MVTRAPRQRAQAVNAEAVYKQPPVPALLPSVRLCTWAEREVVKKQN</sequence>
<name>A0ABN9F199_9NEOB</name>
<organism evidence="1 2">
    <name type="scientific">Staurois parvus</name>
    <dbReference type="NCBI Taxonomy" id="386267"/>
    <lineage>
        <taxon>Eukaryota</taxon>
        <taxon>Metazoa</taxon>
        <taxon>Chordata</taxon>
        <taxon>Craniata</taxon>
        <taxon>Vertebrata</taxon>
        <taxon>Euteleostomi</taxon>
        <taxon>Amphibia</taxon>
        <taxon>Batrachia</taxon>
        <taxon>Anura</taxon>
        <taxon>Neobatrachia</taxon>
        <taxon>Ranoidea</taxon>
        <taxon>Ranidae</taxon>
        <taxon>Staurois</taxon>
    </lineage>
</organism>
<gene>
    <name evidence="1" type="ORF">SPARVUS_LOCUS11111462</name>
</gene>